<dbReference type="InterPro" id="IPR041898">
    <property type="entry name" value="MAGE_WH1"/>
</dbReference>
<keyword evidence="4" id="KW-1185">Reference proteome</keyword>
<dbReference type="EMBL" id="AVOT02017036">
    <property type="protein sequence ID" value="MBW0502847.1"/>
    <property type="molecule type" value="Genomic_DNA"/>
</dbReference>
<protein>
    <recommendedName>
        <fullName evidence="2">MAGE domain-containing protein</fullName>
    </recommendedName>
</protein>
<dbReference type="OrthoDB" id="205198at2759"/>
<dbReference type="GO" id="GO:0005634">
    <property type="term" value="C:nucleus"/>
    <property type="evidence" value="ECO:0007669"/>
    <property type="project" value="TreeGrafter"/>
</dbReference>
<dbReference type="InterPro" id="IPR041899">
    <property type="entry name" value="MAGE_WH2"/>
</dbReference>
<name>A0A9Q3DN30_9BASI</name>
<reference evidence="3" key="1">
    <citation type="submission" date="2021-03" db="EMBL/GenBank/DDBJ databases">
        <title>Draft genome sequence of rust myrtle Austropuccinia psidii MF-1, a brazilian biotype.</title>
        <authorList>
            <person name="Quecine M.C."/>
            <person name="Pachon D.M.R."/>
            <person name="Bonatelli M.L."/>
            <person name="Correr F.H."/>
            <person name="Franceschini L.M."/>
            <person name="Leite T.F."/>
            <person name="Margarido G.R.A."/>
            <person name="Almeida C.A."/>
            <person name="Ferrarezi J.A."/>
            <person name="Labate C.A."/>
        </authorList>
    </citation>
    <scope>NUCLEOTIDE SEQUENCE</scope>
    <source>
        <strain evidence="3">MF-1</strain>
    </source>
</reference>
<feature type="compositionally biased region" description="Polar residues" evidence="1">
    <location>
        <begin position="82"/>
        <end position="95"/>
    </location>
</feature>
<feature type="region of interest" description="Disordered" evidence="1">
    <location>
        <begin position="326"/>
        <end position="351"/>
    </location>
</feature>
<gene>
    <name evidence="3" type="ORF">O181_042562</name>
</gene>
<dbReference type="PANTHER" id="PTHR11736">
    <property type="entry name" value="MELANOMA-ASSOCIATED ANTIGEN MAGE ANTIGEN"/>
    <property type="match status" value="1"/>
</dbReference>
<evidence type="ECO:0000313" key="4">
    <source>
        <dbReference type="Proteomes" id="UP000765509"/>
    </source>
</evidence>
<dbReference type="Gene3D" id="1.10.10.1210">
    <property type="entry name" value="MAGE homology domain, winged helix WH2 motif"/>
    <property type="match status" value="1"/>
</dbReference>
<feature type="region of interest" description="Disordered" evidence="1">
    <location>
        <begin position="239"/>
        <end position="259"/>
    </location>
</feature>
<evidence type="ECO:0000313" key="3">
    <source>
        <dbReference type="EMBL" id="MBW0502847.1"/>
    </source>
</evidence>
<evidence type="ECO:0000259" key="2">
    <source>
        <dbReference type="SMART" id="SM01373"/>
    </source>
</evidence>
<dbReference type="SMART" id="SM01373">
    <property type="entry name" value="MAGE"/>
    <property type="match status" value="1"/>
</dbReference>
<proteinExistence type="predicted"/>
<dbReference type="InterPro" id="IPR002190">
    <property type="entry name" value="MHD_dom"/>
</dbReference>
<dbReference type="AlphaFoldDB" id="A0A9Q3DN30"/>
<dbReference type="Proteomes" id="UP000765509">
    <property type="component" value="Unassembled WGS sequence"/>
</dbReference>
<organism evidence="3 4">
    <name type="scientific">Austropuccinia psidii MF-1</name>
    <dbReference type="NCBI Taxonomy" id="1389203"/>
    <lineage>
        <taxon>Eukaryota</taxon>
        <taxon>Fungi</taxon>
        <taxon>Dikarya</taxon>
        <taxon>Basidiomycota</taxon>
        <taxon>Pucciniomycotina</taxon>
        <taxon>Pucciniomycetes</taxon>
        <taxon>Pucciniales</taxon>
        <taxon>Sphaerophragmiaceae</taxon>
        <taxon>Austropuccinia</taxon>
    </lineage>
</organism>
<accession>A0A9Q3DN30</accession>
<feature type="region of interest" description="Disordered" evidence="1">
    <location>
        <begin position="79"/>
        <end position="117"/>
    </location>
</feature>
<dbReference type="PANTHER" id="PTHR11736:SF14">
    <property type="entry name" value="NSE3 HOMOLOG, SMC5-SMC6 COMPLEX COMPONENT"/>
    <property type="match status" value="1"/>
</dbReference>
<dbReference type="InterPro" id="IPR037445">
    <property type="entry name" value="MAGE"/>
</dbReference>
<dbReference type="GO" id="GO:0006281">
    <property type="term" value="P:DNA repair"/>
    <property type="evidence" value="ECO:0007669"/>
    <property type="project" value="TreeGrafter"/>
</dbReference>
<sequence length="351" mass="39155">MEFDRESGNRARELARYALINELKRRPFKRDEVSKAGLLGNQGRSFDKLLRMCNNELSSVFGMELVEMRSRGFNAEEASLQHAVQQASDNSQGHRSSGGGGDVSVHKGPKAKGGSTRQYVLRSRLPSSLINQVGQIVDTEIPEDENNEDEVSQRGCPILDWRHGDELGQLGVLGFILALILIHGRAIDNRQLLTYLKRFKIDEHWKPPLTPASIRPPQNLIALLNQFCKQGYLEYTQQGTKSASAGPSQATLRRQSQIEPSDMNQNTIEWRWGARAEIEFGEKQIAEFMSNIFRSAKRQVAEADTSDSQRPPKASHEKIMQDIKKAAGSKLQDCNSLQMPGATGPADLEVS</sequence>
<dbReference type="Pfam" id="PF01454">
    <property type="entry name" value="MAGE"/>
    <property type="match status" value="1"/>
</dbReference>
<dbReference type="Gene3D" id="1.10.10.1200">
    <property type="entry name" value="MAGE homology domain, winged helix WH1 motif"/>
    <property type="match status" value="1"/>
</dbReference>
<feature type="domain" description="MAGE" evidence="2">
    <location>
        <begin position="14"/>
        <end position="285"/>
    </location>
</feature>
<evidence type="ECO:0000256" key="1">
    <source>
        <dbReference type="SAM" id="MobiDB-lite"/>
    </source>
</evidence>
<comment type="caution">
    <text evidence="3">The sequence shown here is derived from an EMBL/GenBank/DDBJ whole genome shotgun (WGS) entry which is preliminary data.</text>
</comment>